<reference evidence="1 2" key="1">
    <citation type="submission" date="2014-04" db="EMBL/GenBank/DDBJ databases">
        <title>Aquimarina sp. 22II-S11-z7 Genome Sequencing.</title>
        <authorList>
            <person name="Lai Q."/>
        </authorList>
    </citation>
    <scope>NUCLEOTIDE SEQUENCE [LARGE SCALE GENOMIC DNA]</scope>
    <source>
        <strain evidence="1 2">22II-S11-z7</strain>
    </source>
</reference>
<dbReference type="EMBL" id="AQRA01000002">
    <property type="protein sequence ID" value="EZH74885.1"/>
    <property type="molecule type" value="Genomic_DNA"/>
</dbReference>
<sequence length="73" mass="8581">MLFIRYNQLPANQKKLVNHKMTMRTKAPPEIVHNVLTRINPPVKINGKDVITMYHILDNIQQKIKEEEKSNES</sequence>
<evidence type="ECO:0000313" key="2">
    <source>
        <dbReference type="Proteomes" id="UP000023541"/>
    </source>
</evidence>
<comment type="caution">
    <text evidence="1">The sequence shown here is derived from an EMBL/GenBank/DDBJ whole genome shotgun (WGS) entry which is preliminary data.</text>
</comment>
<name>A0A023BY07_9FLAO</name>
<evidence type="ECO:0000313" key="1">
    <source>
        <dbReference type="EMBL" id="EZH74885.1"/>
    </source>
</evidence>
<dbReference type="RefSeq" id="WP_034239762.1">
    <property type="nucleotide sequence ID" value="NZ_AQRA01000002.1"/>
</dbReference>
<dbReference type="STRING" id="1317122.ATO12_09095"/>
<proteinExistence type="predicted"/>
<accession>A0A023BY07</accession>
<dbReference type="OrthoDB" id="1164685at2"/>
<dbReference type="AlphaFoldDB" id="A0A023BY07"/>
<protein>
    <submittedName>
        <fullName evidence="1">Uncharacterized protein</fullName>
    </submittedName>
</protein>
<gene>
    <name evidence="1" type="ORF">ATO12_09095</name>
</gene>
<organism evidence="1 2">
    <name type="scientific">Aquimarina atlantica</name>
    <dbReference type="NCBI Taxonomy" id="1317122"/>
    <lineage>
        <taxon>Bacteria</taxon>
        <taxon>Pseudomonadati</taxon>
        <taxon>Bacteroidota</taxon>
        <taxon>Flavobacteriia</taxon>
        <taxon>Flavobacteriales</taxon>
        <taxon>Flavobacteriaceae</taxon>
        <taxon>Aquimarina</taxon>
    </lineage>
</organism>
<dbReference type="Proteomes" id="UP000023541">
    <property type="component" value="Unassembled WGS sequence"/>
</dbReference>
<keyword evidence="2" id="KW-1185">Reference proteome</keyword>